<sequence length="100" mass="10533">MWLRIRNLLLRLLAAGHALTQGGPQRPGGRHADHGDDGSCQANGERPQAGLSVLSDLLGSLGELTRELDASTLASPASCVSWGPPRATLALFHDSRDILA</sequence>
<protein>
    <recommendedName>
        <fullName evidence="6">Secreted protein</fullName>
    </recommendedName>
</protein>
<dbReference type="VEuPathDB" id="VectorBase:ISCP_024722"/>
<reference evidence="4" key="2">
    <citation type="submission" date="2020-05" db="UniProtKB">
        <authorList>
            <consortium name="EnsemblMetazoa"/>
        </authorList>
    </citation>
    <scope>IDENTIFICATION</scope>
    <source>
        <strain evidence="4">wikel</strain>
    </source>
</reference>
<feature type="chain" id="PRO_5014568130" description="Secreted protein" evidence="2">
    <location>
        <begin position="19"/>
        <end position="100"/>
    </location>
</feature>
<keyword evidence="5" id="KW-1185">Reference proteome</keyword>
<dbReference type="HOGENOM" id="CLU_2309072_0_0_1"/>
<evidence type="ECO:0000256" key="1">
    <source>
        <dbReference type="SAM" id="MobiDB-lite"/>
    </source>
</evidence>
<dbReference type="VEuPathDB" id="VectorBase:ISCW007347"/>
<dbReference type="PaxDb" id="6945-B7PUN3"/>
<dbReference type="InParanoid" id="B7PUN3"/>
<accession>B7PUN3</accession>
<dbReference type="EMBL" id="ABJB010253244">
    <property type="status" value="NOT_ANNOTATED_CDS"/>
    <property type="molecule type" value="Genomic_DNA"/>
</dbReference>
<dbReference type="EMBL" id="DS793820">
    <property type="protein sequence ID" value="EEC10305.1"/>
    <property type="molecule type" value="Genomic_DNA"/>
</dbReference>
<dbReference type="OrthoDB" id="1874341at2759"/>
<dbReference type="EnsemblMetazoa" id="ISCW007347-RA">
    <property type="protein sequence ID" value="ISCW007347-PA"/>
    <property type="gene ID" value="ISCW007347"/>
</dbReference>
<evidence type="ECO:0000313" key="5">
    <source>
        <dbReference type="Proteomes" id="UP000001555"/>
    </source>
</evidence>
<evidence type="ECO:0000313" key="4">
    <source>
        <dbReference type="EnsemblMetazoa" id="ISCW007347-PA"/>
    </source>
</evidence>
<name>B7PUN3_IXOSC</name>
<gene>
    <name evidence="3" type="ORF">IscW_ISCW007347</name>
</gene>
<dbReference type="Proteomes" id="UP000001555">
    <property type="component" value="Unassembled WGS sequence"/>
</dbReference>
<keyword evidence="2" id="KW-0732">Signal</keyword>
<evidence type="ECO:0008006" key="6">
    <source>
        <dbReference type="Google" id="ProtNLM"/>
    </source>
</evidence>
<feature type="signal peptide" evidence="2">
    <location>
        <begin position="1"/>
        <end position="18"/>
    </location>
</feature>
<dbReference type="VEuPathDB" id="VectorBase:ISCI007347"/>
<dbReference type="AlphaFoldDB" id="B7PUN3"/>
<proteinExistence type="predicted"/>
<feature type="region of interest" description="Disordered" evidence="1">
    <location>
        <begin position="20"/>
        <end position="46"/>
    </location>
</feature>
<reference evidence="3 5" key="1">
    <citation type="submission" date="2008-03" db="EMBL/GenBank/DDBJ databases">
        <title>Annotation of Ixodes scapularis.</title>
        <authorList>
            <consortium name="Ixodes scapularis Genome Project Consortium"/>
            <person name="Caler E."/>
            <person name="Hannick L.I."/>
            <person name="Bidwell S."/>
            <person name="Joardar V."/>
            <person name="Thiagarajan M."/>
            <person name="Amedeo P."/>
            <person name="Galinsky K.J."/>
            <person name="Schobel S."/>
            <person name="Inman J."/>
            <person name="Hostetler J."/>
            <person name="Miller J."/>
            <person name="Hammond M."/>
            <person name="Megy K."/>
            <person name="Lawson D."/>
            <person name="Kodira C."/>
            <person name="Sutton G."/>
            <person name="Meyer J."/>
            <person name="Hill C.A."/>
            <person name="Birren B."/>
            <person name="Nene V."/>
            <person name="Collins F."/>
            <person name="Alarcon-Chaidez F."/>
            <person name="Wikel S."/>
            <person name="Strausberg R."/>
        </authorList>
    </citation>
    <scope>NUCLEOTIDE SEQUENCE [LARGE SCALE GENOMIC DNA]</scope>
    <source>
        <strain evidence="5">Wikel</strain>
        <strain evidence="3">Wikel colony</strain>
    </source>
</reference>
<evidence type="ECO:0000256" key="2">
    <source>
        <dbReference type="SAM" id="SignalP"/>
    </source>
</evidence>
<evidence type="ECO:0000313" key="3">
    <source>
        <dbReference type="EMBL" id="EEC10305.1"/>
    </source>
</evidence>
<organism>
    <name type="scientific">Ixodes scapularis</name>
    <name type="common">Black-legged tick</name>
    <name type="synonym">Deer tick</name>
    <dbReference type="NCBI Taxonomy" id="6945"/>
    <lineage>
        <taxon>Eukaryota</taxon>
        <taxon>Metazoa</taxon>
        <taxon>Ecdysozoa</taxon>
        <taxon>Arthropoda</taxon>
        <taxon>Chelicerata</taxon>
        <taxon>Arachnida</taxon>
        <taxon>Acari</taxon>
        <taxon>Parasitiformes</taxon>
        <taxon>Ixodida</taxon>
        <taxon>Ixodoidea</taxon>
        <taxon>Ixodidae</taxon>
        <taxon>Ixodinae</taxon>
        <taxon>Ixodes</taxon>
    </lineage>
</organism>